<dbReference type="PROSITE" id="PS51186">
    <property type="entry name" value="GNAT"/>
    <property type="match status" value="1"/>
</dbReference>
<protein>
    <submittedName>
        <fullName evidence="2">GNAT family N-acetyltransferase</fullName>
    </submittedName>
</protein>
<reference evidence="2" key="1">
    <citation type="submission" date="2019-10" db="EMBL/GenBank/DDBJ databases">
        <title>Muricauda hadale sp. nov., a piezophilic bacterium isolated from hadopelagic water of the Mariana Trench.</title>
        <authorList>
            <person name="Wei Y."/>
        </authorList>
    </citation>
    <scope>NUCLEOTIDE SEQUENCE [LARGE SCALE GENOMIC DNA]</scope>
    <source>
        <strain evidence="2">MT-229</strain>
    </source>
</reference>
<dbReference type="SUPFAM" id="SSF55729">
    <property type="entry name" value="Acyl-CoA N-acyltransferases (Nat)"/>
    <property type="match status" value="1"/>
</dbReference>
<dbReference type="PANTHER" id="PTHR43233">
    <property type="entry name" value="FAMILY N-ACETYLTRANSFERASE, PUTATIVE (AFU_ORTHOLOGUE AFUA_6G03350)-RELATED"/>
    <property type="match status" value="1"/>
</dbReference>
<evidence type="ECO:0000259" key="1">
    <source>
        <dbReference type="PROSITE" id="PS51186"/>
    </source>
</evidence>
<gene>
    <name evidence="2" type="ORF">FOT42_001720</name>
</gene>
<dbReference type="InterPro" id="IPR016181">
    <property type="entry name" value="Acyl_CoA_acyltransferase"/>
</dbReference>
<organism evidence="2 3">
    <name type="scientific">Flagellimonas hadalis</name>
    <dbReference type="NCBI Taxonomy" id="2597517"/>
    <lineage>
        <taxon>Bacteria</taxon>
        <taxon>Pseudomonadati</taxon>
        <taxon>Bacteroidota</taxon>
        <taxon>Flavobacteriia</taxon>
        <taxon>Flavobacteriales</taxon>
        <taxon>Flavobacteriaceae</taxon>
        <taxon>Flagellimonas</taxon>
    </lineage>
</organism>
<dbReference type="Gene3D" id="3.40.630.30">
    <property type="match status" value="1"/>
</dbReference>
<feature type="domain" description="N-acetyltransferase" evidence="1">
    <location>
        <begin position="1"/>
        <end position="138"/>
    </location>
</feature>
<evidence type="ECO:0000313" key="3">
    <source>
        <dbReference type="Proteomes" id="UP000319204"/>
    </source>
</evidence>
<evidence type="ECO:0000313" key="2">
    <source>
        <dbReference type="EMBL" id="KAB5491694.1"/>
    </source>
</evidence>
<dbReference type="InterPro" id="IPR053144">
    <property type="entry name" value="Acetyltransferase_Butenolide"/>
</dbReference>
<dbReference type="OrthoDB" id="3216107at2"/>
<name>A0A5N5IU08_9FLAO</name>
<dbReference type="RefSeq" id="WP_151888841.1">
    <property type="nucleotide sequence ID" value="NZ_VNIK02000001.1"/>
</dbReference>
<comment type="caution">
    <text evidence="2">The sequence shown here is derived from an EMBL/GenBank/DDBJ whole genome shotgun (WGS) entry which is preliminary data.</text>
</comment>
<keyword evidence="3" id="KW-1185">Reference proteome</keyword>
<dbReference type="CDD" id="cd04301">
    <property type="entry name" value="NAT_SF"/>
    <property type="match status" value="1"/>
</dbReference>
<sequence length="138" mass="15913">MEFYISEDKAKLDIEKVHKEIKATYWGGYRSPEETKRTIDNSICFGLFNSDDEQIGFARVLTDSVVFAYIMDVVIFDPYKGRGLGKMLIKHIMDRPDVQTVKTVALKTKDAHALYEAFGFERVGNSEMWLAIDRAKYD</sequence>
<proteinExistence type="predicted"/>
<dbReference type="Proteomes" id="UP000319204">
    <property type="component" value="Unassembled WGS sequence"/>
</dbReference>
<dbReference type="InterPro" id="IPR000182">
    <property type="entry name" value="GNAT_dom"/>
</dbReference>
<dbReference type="PANTHER" id="PTHR43233:SF1">
    <property type="entry name" value="FAMILY N-ACETYLTRANSFERASE, PUTATIVE (AFU_ORTHOLOGUE AFUA_6G03350)-RELATED"/>
    <property type="match status" value="1"/>
</dbReference>
<dbReference type="EMBL" id="VNIK02000001">
    <property type="protein sequence ID" value="KAB5491694.1"/>
    <property type="molecule type" value="Genomic_DNA"/>
</dbReference>
<dbReference type="AlphaFoldDB" id="A0A5N5IU08"/>
<dbReference type="Pfam" id="PF00583">
    <property type="entry name" value="Acetyltransf_1"/>
    <property type="match status" value="1"/>
</dbReference>
<dbReference type="GO" id="GO:0016747">
    <property type="term" value="F:acyltransferase activity, transferring groups other than amino-acyl groups"/>
    <property type="evidence" value="ECO:0007669"/>
    <property type="project" value="InterPro"/>
</dbReference>
<accession>A0A5N5IU08</accession>